<name>A0AAW1QED2_9CHLO</name>
<dbReference type="EMBL" id="JALJOR010000003">
    <property type="protein sequence ID" value="KAK9819762.1"/>
    <property type="molecule type" value="Genomic_DNA"/>
</dbReference>
<comment type="caution">
    <text evidence="2">The sequence shown here is derived from an EMBL/GenBank/DDBJ whole genome shotgun (WGS) entry which is preliminary data.</text>
</comment>
<evidence type="ECO:0000313" key="3">
    <source>
        <dbReference type="Proteomes" id="UP001489004"/>
    </source>
</evidence>
<reference evidence="2 3" key="1">
    <citation type="journal article" date="2024" name="Nat. Commun.">
        <title>Phylogenomics reveals the evolutionary origins of lichenization in chlorophyte algae.</title>
        <authorList>
            <person name="Puginier C."/>
            <person name="Libourel C."/>
            <person name="Otte J."/>
            <person name="Skaloud P."/>
            <person name="Haon M."/>
            <person name="Grisel S."/>
            <person name="Petersen M."/>
            <person name="Berrin J.G."/>
            <person name="Delaux P.M."/>
            <person name="Dal Grande F."/>
            <person name="Keller J."/>
        </authorList>
    </citation>
    <scope>NUCLEOTIDE SEQUENCE [LARGE SCALE GENOMIC DNA]</scope>
    <source>
        <strain evidence="2 3">SAG 2043</strain>
    </source>
</reference>
<accession>A0AAW1QED2</accession>
<sequence length="92" mass="10067">MTLTPFSKIGPALVASFAVAYVSFSLVKNHKIFGGTRPEDMPTLQGAWEEGSRKMLLSKEREGNPDVPVLLNPFRHNMPATVRNAGDLPSLD</sequence>
<dbReference type="InterPro" id="IPR009515">
    <property type="entry name" value="DUF1138"/>
</dbReference>
<dbReference type="Pfam" id="PF06592">
    <property type="entry name" value="DUF1138"/>
    <property type="match status" value="1"/>
</dbReference>
<dbReference type="Proteomes" id="UP001489004">
    <property type="component" value="Unassembled WGS sequence"/>
</dbReference>
<keyword evidence="1" id="KW-0472">Membrane</keyword>
<dbReference type="AlphaFoldDB" id="A0AAW1QED2"/>
<keyword evidence="1" id="KW-1133">Transmembrane helix</keyword>
<protein>
    <submittedName>
        <fullName evidence="2">Uncharacterized protein</fullName>
    </submittedName>
</protein>
<keyword evidence="1" id="KW-0812">Transmembrane</keyword>
<proteinExistence type="predicted"/>
<evidence type="ECO:0000256" key="1">
    <source>
        <dbReference type="SAM" id="Phobius"/>
    </source>
</evidence>
<feature type="transmembrane region" description="Helical" evidence="1">
    <location>
        <begin position="6"/>
        <end position="27"/>
    </location>
</feature>
<gene>
    <name evidence="2" type="ORF">WJX72_002082</name>
</gene>
<keyword evidence="3" id="KW-1185">Reference proteome</keyword>
<evidence type="ECO:0000313" key="2">
    <source>
        <dbReference type="EMBL" id="KAK9819762.1"/>
    </source>
</evidence>
<organism evidence="2 3">
    <name type="scientific">[Myrmecia] bisecta</name>
    <dbReference type="NCBI Taxonomy" id="41462"/>
    <lineage>
        <taxon>Eukaryota</taxon>
        <taxon>Viridiplantae</taxon>
        <taxon>Chlorophyta</taxon>
        <taxon>core chlorophytes</taxon>
        <taxon>Trebouxiophyceae</taxon>
        <taxon>Trebouxiales</taxon>
        <taxon>Trebouxiaceae</taxon>
        <taxon>Myrmecia</taxon>
    </lineage>
</organism>